<evidence type="ECO:0000313" key="3">
    <source>
        <dbReference type="Proteomes" id="UP000663937"/>
    </source>
</evidence>
<dbReference type="Proteomes" id="UP000663937">
    <property type="component" value="Chromosome"/>
</dbReference>
<dbReference type="AlphaFoldDB" id="A0A8A4Z9J9"/>
<proteinExistence type="predicted"/>
<evidence type="ECO:0000256" key="1">
    <source>
        <dbReference type="SAM" id="MobiDB-lite"/>
    </source>
</evidence>
<feature type="region of interest" description="Disordered" evidence="1">
    <location>
        <begin position="86"/>
        <end position="105"/>
    </location>
</feature>
<organism evidence="2 3">
    <name type="scientific">Pengzhenrongella sicca</name>
    <dbReference type="NCBI Taxonomy" id="2819238"/>
    <lineage>
        <taxon>Bacteria</taxon>
        <taxon>Bacillati</taxon>
        <taxon>Actinomycetota</taxon>
        <taxon>Actinomycetes</taxon>
        <taxon>Micrococcales</taxon>
        <taxon>Pengzhenrongella</taxon>
    </lineage>
</organism>
<gene>
    <name evidence="2" type="ORF">J4E96_11935</name>
</gene>
<accession>A0A8A4Z9J9</accession>
<dbReference type="EMBL" id="CP071868">
    <property type="protein sequence ID" value="QTE28101.1"/>
    <property type="molecule type" value="Genomic_DNA"/>
</dbReference>
<reference evidence="2" key="1">
    <citation type="submission" date="2021-03" db="EMBL/GenBank/DDBJ databases">
        <title>Pengzhenrongella sicca gen. nov., sp. nov., a new member of suborder Micrococcineae isolated from High-Arctic tundra soil.</title>
        <authorList>
            <person name="Peng F."/>
        </authorList>
    </citation>
    <scope>NUCLEOTIDE SEQUENCE</scope>
    <source>
        <strain evidence="2">LRZ-2</strain>
    </source>
</reference>
<protein>
    <submittedName>
        <fullName evidence="2">Uncharacterized protein</fullName>
    </submittedName>
</protein>
<sequence length="105" mass="12212">MSMNPRRRVTNGEVPSKAPLRRMGEIPVLVRVRWPDATQEWQAATALRWTPTHVMVTWRDAHDLPRCDHFEWFRSEDVARQMTWASASTHRTNAAPTGQELAYLD</sequence>
<feature type="compositionally biased region" description="Polar residues" evidence="1">
    <location>
        <begin position="86"/>
        <end position="96"/>
    </location>
</feature>
<keyword evidence="3" id="KW-1185">Reference proteome</keyword>
<name>A0A8A4Z9J9_9MICO</name>
<dbReference type="RefSeq" id="WP_227422330.1">
    <property type="nucleotide sequence ID" value="NZ_CP071868.1"/>
</dbReference>
<evidence type="ECO:0000313" key="2">
    <source>
        <dbReference type="EMBL" id="QTE28101.1"/>
    </source>
</evidence>
<dbReference type="KEGG" id="psic:J4E96_11935"/>